<name>A0A1G1ZUQ8_9BACT</name>
<dbReference type="Proteomes" id="UP000177690">
    <property type="component" value="Unassembled WGS sequence"/>
</dbReference>
<proteinExistence type="predicted"/>
<evidence type="ECO:0000313" key="4">
    <source>
        <dbReference type="Proteomes" id="UP000177690"/>
    </source>
</evidence>
<dbReference type="AlphaFoldDB" id="A0A1G1ZUQ8"/>
<evidence type="ECO:0000259" key="2">
    <source>
        <dbReference type="Pfam" id="PF16268"/>
    </source>
</evidence>
<dbReference type="InterPro" id="IPR032576">
    <property type="entry name" value="DUF4921"/>
</dbReference>
<dbReference type="InterPro" id="IPR036265">
    <property type="entry name" value="HIT-like_sf"/>
</dbReference>
<dbReference type="PIRSF" id="PIRSF000808">
    <property type="entry name" value="GalT"/>
    <property type="match status" value="1"/>
</dbReference>
<dbReference type="InterPro" id="IPR001937">
    <property type="entry name" value="GalP_UDPtransf1"/>
</dbReference>
<dbReference type="GO" id="GO:0008270">
    <property type="term" value="F:zinc ion binding"/>
    <property type="evidence" value="ECO:0007669"/>
    <property type="project" value="InterPro"/>
</dbReference>
<dbReference type="Pfam" id="PF16268">
    <property type="entry name" value="DUF4921"/>
    <property type="match status" value="1"/>
</dbReference>
<accession>A0A1G1ZUQ8</accession>
<reference evidence="3 4" key="1">
    <citation type="journal article" date="2016" name="Nat. Commun.">
        <title>Thousands of microbial genomes shed light on interconnected biogeochemical processes in an aquifer system.</title>
        <authorList>
            <person name="Anantharaman K."/>
            <person name="Brown C.T."/>
            <person name="Hug L.A."/>
            <person name="Sharon I."/>
            <person name="Castelle C.J."/>
            <person name="Probst A.J."/>
            <person name="Thomas B.C."/>
            <person name="Singh A."/>
            <person name="Wilkins M.J."/>
            <person name="Karaoz U."/>
            <person name="Brodie E.L."/>
            <person name="Williams K.H."/>
            <person name="Hubbard S.S."/>
            <person name="Banfield J.F."/>
        </authorList>
    </citation>
    <scope>NUCLEOTIDE SEQUENCE [LARGE SCALE GENOMIC DNA]</scope>
</reference>
<dbReference type="SUPFAM" id="SSF54197">
    <property type="entry name" value="HIT-like"/>
    <property type="match status" value="2"/>
</dbReference>
<protein>
    <recommendedName>
        <fullName evidence="2">DUF4921 domain-containing protein</fullName>
    </recommendedName>
</protein>
<dbReference type="Gene3D" id="3.30.428.10">
    <property type="entry name" value="HIT-like"/>
    <property type="match status" value="2"/>
</dbReference>
<dbReference type="InterPro" id="IPR053177">
    <property type="entry name" value="ADP-glucose_phosphorylase"/>
</dbReference>
<gene>
    <name evidence="3" type="ORF">A3I24_00055</name>
</gene>
<dbReference type="GO" id="GO:0006012">
    <property type="term" value="P:galactose metabolic process"/>
    <property type="evidence" value="ECO:0007669"/>
    <property type="project" value="InterPro"/>
</dbReference>
<feature type="active site" description="Tele-UMP-histidine intermediate" evidence="1">
    <location>
        <position position="165"/>
    </location>
</feature>
<feature type="domain" description="DUF4921" evidence="2">
    <location>
        <begin position="103"/>
        <end position="323"/>
    </location>
</feature>
<dbReference type="PANTHER" id="PTHR42763">
    <property type="entry name" value="ADP-GLUCOSE PHOSPHORYLASE"/>
    <property type="match status" value="1"/>
</dbReference>
<evidence type="ECO:0000256" key="1">
    <source>
        <dbReference type="PIRSR" id="PIRSR000808-1"/>
    </source>
</evidence>
<comment type="caution">
    <text evidence="3">The sequence shown here is derived from an EMBL/GenBank/DDBJ whole genome shotgun (WGS) entry which is preliminary data.</text>
</comment>
<dbReference type="GO" id="GO:0008108">
    <property type="term" value="F:UDP-glucose:hexose-1-phosphate uridylyltransferase activity"/>
    <property type="evidence" value="ECO:0007669"/>
    <property type="project" value="InterPro"/>
</dbReference>
<dbReference type="STRING" id="1798409.A3I24_00055"/>
<dbReference type="EMBL" id="MHJL01000021">
    <property type="protein sequence ID" value="OGY67480.1"/>
    <property type="molecule type" value="Genomic_DNA"/>
</dbReference>
<evidence type="ECO:0000313" key="3">
    <source>
        <dbReference type="EMBL" id="OGY67480.1"/>
    </source>
</evidence>
<dbReference type="PANTHER" id="PTHR42763:SF2">
    <property type="entry name" value="ADP-GLUCOSE PHOSPHORYLASE"/>
    <property type="match status" value="1"/>
</dbReference>
<organism evidence="3 4">
    <name type="scientific">Candidatus Harrisonbacteria bacterium RIFCSPLOWO2_02_FULL_41_13b</name>
    <dbReference type="NCBI Taxonomy" id="1798409"/>
    <lineage>
        <taxon>Bacteria</taxon>
        <taxon>Candidatus Harrisoniibacteriota</taxon>
    </lineage>
</organism>
<sequence>MNSELRQDLVSGDWIVVAPGRAWRPNFFVKNKSKRKPDLIKGCPFEHPQFSKNGKPDLIYPNHQDWVVQVFPNKYPAVIQKKKNIRAGVSKHGPYSIFPGVGYHDLVVTRDHYKNFPRLSRDKANLVFRAFQDRYLVLSDHDYIDYVSILHNWGPTAGASVFHPHYQIISIPMVPPDINHSLTGSARYFKSHRKCVHCVMIDLELKEKKRIIFENEKAVAFAPFVSRGPFEVRVFPKSHLPYFENTYDEDMESVVEALQYSLRSLEKNLGDPDYNFFIHTSPIKDKEKYRHYHWHIEITPVISIRGGFEWGTGIDINVIDPDNAAKILRV</sequence>